<dbReference type="InterPro" id="IPR010512">
    <property type="entry name" value="DUF1091"/>
</dbReference>
<sequence>FFKLLQLHILNINLCFKEAVLFKMTNAVCLSYNDSVFNFHHCRLKAISRNKVVLNLNGTLPHPVDKISFHLKVFKRENGYKPWLIDSKTDICRFLKSNYDPVAKIVFNLFKEFSNFDHPCPLVGLQYVMGFYLRPELLILPFPSGDYMLMLRWFLNNKLTFDTNVSFVFTEDLLA</sequence>
<proteinExistence type="predicted"/>
<dbReference type="OrthoDB" id="7940892at2759"/>
<name>A0A0P8YHJ3_DROAN</name>
<dbReference type="AlphaFoldDB" id="A0A0P8YHJ3"/>
<dbReference type="EMBL" id="CH902617">
    <property type="protein sequence ID" value="KPU80741.1"/>
    <property type="molecule type" value="Genomic_DNA"/>
</dbReference>
<dbReference type="PANTHER" id="PTHR20898:SF0">
    <property type="entry name" value="DAEDALUS ON 3-RELATED"/>
    <property type="match status" value="1"/>
</dbReference>
<dbReference type="Pfam" id="PF06477">
    <property type="entry name" value="DUF1091"/>
    <property type="match status" value="1"/>
</dbReference>
<accession>A0A0P8YHJ3</accession>
<gene>
    <name evidence="1" type="primary">Dana\GF28110</name>
    <name evidence="1" type="ORF">GF28110</name>
</gene>
<reference evidence="1 2" key="1">
    <citation type="journal article" date="2007" name="Nature">
        <title>Evolution of genes and genomes on the Drosophila phylogeny.</title>
        <authorList>
            <consortium name="Drosophila 12 Genomes Consortium"/>
            <person name="Clark A.G."/>
            <person name="Eisen M.B."/>
            <person name="Smith D.R."/>
            <person name="Bergman C.M."/>
            <person name="Oliver B."/>
            <person name="Markow T.A."/>
            <person name="Kaufman T.C."/>
            <person name="Kellis M."/>
            <person name="Gelbart W."/>
            <person name="Iyer V.N."/>
            <person name="Pollard D.A."/>
            <person name="Sackton T.B."/>
            <person name="Larracuente A.M."/>
            <person name="Singh N.D."/>
            <person name="Abad J.P."/>
            <person name="Abt D.N."/>
            <person name="Adryan B."/>
            <person name="Aguade M."/>
            <person name="Akashi H."/>
            <person name="Anderson W.W."/>
            <person name="Aquadro C.F."/>
            <person name="Ardell D.H."/>
            <person name="Arguello R."/>
            <person name="Artieri C.G."/>
            <person name="Barbash D.A."/>
            <person name="Barker D."/>
            <person name="Barsanti P."/>
            <person name="Batterham P."/>
            <person name="Batzoglou S."/>
            <person name="Begun D."/>
            <person name="Bhutkar A."/>
            <person name="Blanco E."/>
            <person name="Bosak S.A."/>
            <person name="Bradley R.K."/>
            <person name="Brand A.D."/>
            <person name="Brent M.R."/>
            <person name="Brooks A.N."/>
            <person name="Brown R.H."/>
            <person name="Butlin R.K."/>
            <person name="Caggese C."/>
            <person name="Calvi B.R."/>
            <person name="Bernardo de Carvalho A."/>
            <person name="Caspi A."/>
            <person name="Castrezana S."/>
            <person name="Celniker S.E."/>
            <person name="Chang J.L."/>
            <person name="Chapple C."/>
            <person name="Chatterji S."/>
            <person name="Chinwalla A."/>
            <person name="Civetta A."/>
            <person name="Clifton S.W."/>
            <person name="Comeron J.M."/>
            <person name="Costello J.C."/>
            <person name="Coyne J.A."/>
            <person name="Daub J."/>
            <person name="David R.G."/>
            <person name="Delcher A.L."/>
            <person name="Delehaunty K."/>
            <person name="Do C.B."/>
            <person name="Ebling H."/>
            <person name="Edwards K."/>
            <person name="Eickbush T."/>
            <person name="Evans J.D."/>
            <person name="Filipski A."/>
            <person name="Findeiss S."/>
            <person name="Freyhult E."/>
            <person name="Fulton L."/>
            <person name="Fulton R."/>
            <person name="Garcia A.C."/>
            <person name="Gardiner A."/>
            <person name="Garfield D.A."/>
            <person name="Garvin B.E."/>
            <person name="Gibson G."/>
            <person name="Gilbert D."/>
            <person name="Gnerre S."/>
            <person name="Godfrey J."/>
            <person name="Good R."/>
            <person name="Gotea V."/>
            <person name="Gravely B."/>
            <person name="Greenberg A.J."/>
            <person name="Griffiths-Jones S."/>
            <person name="Gross S."/>
            <person name="Guigo R."/>
            <person name="Gustafson E.A."/>
            <person name="Haerty W."/>
            <person name="Hahn M.W."/>
            <person name="Halligan D.L."/>
            <person name="Halpern A.L."/>
            <person name="Halter G.M."/>
            <person name="Han M.V."/>
            <person name="Heger A."/>
            <person name="Hillier L."/>
            <person name="Hinrichs A.S."/>
            <person name="Holmes I."/>
            <person name="Hoskins R.A."/>
            <person name="Hubisz M.J."/>
            <person name="Hultmark D."/>
            <person name="Huntley M.A."/>
            <person name="Jaffe D.B."/>
            <person name="Jagadeeshan S."/>
            <person name="Jeck W.R."/>
            <person name="Johnson J."/>
            <person name="Jones C.D."/>
            <person name="Jordan W.C."/>
            <person name="Karpen G.H."/>
            <person name="Kataoka E."/>
            <person name="Keightley P.D."/>
            <person name="Kheradpour P."/>
            <person name="Kirkness E.F."/>
            <person name="Koerich L.B."/>
            <person name="Kristiansen K."/>
            <person name="Kudrna D."/>
            <person name="Kulathinal R.J."/>
            <person name="Kumar S."/>
            <person name="Kwok R."/>
            <person name="Lander E."/>
            <person name="Langley C.H."/>
            <person name="Lapoint R."/>
            <person name="Lazzaro B.P."/>
            <person name="Lee S.J."/>
            <person name="Levesque L."/>
            <person name="Li R."/>
            <person name="Lin C.F."/>
            <person name="Lin M.F."/>
            <person name="Lindblad-Toh K."/>
            <person name="Llopart A."/>
            <person name="Long M."/>
            <person name="Low L."/>
            <person name="Lozovsky E."/>
            <person name="Lu J."/>
            <person name="Luo M."/>
            <person name="Machado C.A."/>
            <person name="Makalowski W."/>
            <person name="Marzo M."/>
            <person name="Matsuda M."/>
            <person name="Matzkin L."/>
            <person name="McAllister B."/>
            <person name="McBride C.S."/>
            <person name="McKernan B."/>
            <person name="McKernan K."/>
            <person name="Mendez-Lago M."/>
            <person name="Minx P."/>
            <person name="Mollenhauer M.U."/>
            <person name="Montooth K."/>
            <person name="Mount S.M."/>
            <person name="Mu X."/>
            <person name="Myers E."/>
            <person name="Negre B."/>
            <person name="Newfeld S."/>
            <person name="Nielsen R."/>
            <person name="Noor M.A."/>
            <person name="O'Grady P."/>
            <person name="Pachter L."/>
            <person name="Papaceit M."/>
            <person name="Parisi M.J."/>
            <person name="Parisi M."/>
            <person name="Parts L."/>
            <person name="Pedersen J.S."/>
            <person name="Pesole G."/>
            <person name="Phillippy A.M."/>
            <person name="Ponting C.P."/>
            <person name="Pop M."/>
            <person name="Porcelli D."/>
            <person name="Powell J.R."/>
            <person name="Prohaska S."/>
            <person name="Pruitt K."/>
            <person name="Puig M."/>
            <person name="Quesneville H."/>
            <person name="Ram K.R."/>
            <person name="Rand D."/>
            <person name="Rasmussen M.D."/>
            <person name="Reed L.K."/>
            <person name="Reenan R."/>
            <person name="Reily A."/>
            <person name="Remington K.A."/>
            <person name="Rieger T.T."/>
            <person name="Ritchie M.G."/>
            <person name="Robin C."/>
            <person name="Rogers Y.H."/>
            <person name="Rohde C."/>
            <person name="Rozas J."/>
            <person name="Rubenfield M.J."/>
            <person name="Ruiz A."/>
            <person name="Russo S."/>
            <person name="Salzberg S.L."/>
            <person name="Sanchez-Gracia A."/>
            <person name="Saranga D.J."/>
            <person name="Sato H."/>
            <person name="Schaeffer S.W."/>
            <person name="Schatz M.C."/>
            <person name="Schlenke T."/>
            <person name="Schwartz R."/>
            <person name="Segarra C."/>
            <person name="Singh R.S."/>
            <person name="Sirot L."/>
            <person name="Sirota M."/>
            <person name="Sisneros N.B."/>
            <person name="Smith C.D."/>
            <person name="Smith T.F."/>
            <person name="Spieth J."/>
            <person name="Stage D.E."/>
            <person name="Stark A."/>
            <person name="Stephan W."/>
            <person name="Strausberg R.L."/>
            <person name="Strempel S."/>
            <person name="Sturgill D."/>
            <person name="Sutton G."/>
            <person name="Sutton G.G."/>
            <person name="Tao W."/>
            <person name="Teichmann S."/>
            <person name="Tobari Y.N."/>
            <person name="Tomimura Y."/>
            <person name="Tsolas J.M."/>
            <person name="Valente V.L."/>
            <person name="Venter E."/>
            <person name="Venter J.C."/>
            <person name="Vicario S."/>
            <person name="Vieira F.G."/>
            <person name="Vilella A.J."/>
            <person name="Villasante A."/>
            <person name="Walenz B."/>
            <person name="Wang J."/>
            <person name="Wasserman M."/>
            <person name="Watts T."/>
            <person name="Wilson D."/>
            <person name="Wilson R.K."/>
            <person name="Wing R.A."/>
            <person name="Wolfner M.F."/>
            <person name="Wong A."/>
            <person name="Wong G.K."/>
            <person name="Wu C.I."/>
            <person name="Wu G."/>
            <person name="Yamamoto D."/>
            <person name="Yang H.P."/>
            <person name="Yang S.P."/>
            <person name="Yorke J.A."/>
            <person name="Yoshida K."/>
            <person name="Zdobnov E."/>
            <person name="Zhang P."/>
            <person name="Zhang Y."/>
            <person name="Zimin A.V."/>
            <person name="Baldwin J."/>
            <person name="Abdouelleil A."/>
            <person name="Abdulkadir J."/>
            <person name="Abebe A."/>
            <person name="Abera B."/>
            <person name="Abreu J."/>
            <person name="Acer S.C."/>
            <person name="Aftuck L."/>
            <person name="Alexander A."/>
            <person name="An P."/>
            <person name="Anderson E."/>
            <person name="Anderson S."/>
            <person name="Arachi H."/>
            <person name="Azer M."/>
            <person name="Bachantsang P."/>
            <person name="Barry A."/>
            <person name="Bayul T."/>
            <person name="Berlin A."/>
            <person name="Bessette D."/>
            <person name="Bloom T."/>
            <person name="Blye J."/>
            <person name="Boguslavskiy L."/>
            <person name="Bonnet C."/>
            <person name="Boukhgalter B."/>
            <person name="Bourzgui I."/>
            <person name="Brown A."/>
            <person name="Cahill P."/>
            <person name="Channer S."/>
            <person name="Cheshatsang Y."/>
            <person name="Chuda L."/>
            <person name="Citroen M."/>
            <person name="Collymore A."/>
            <person name="Cooke P."/>
            <person name="Costello M."/>
            <person name="D'Aco K."/>
            <person name="Daza R."/>
            <person name="De Haan G."/>
            <person name="DeGray S."/>
            <person name="DeMaso C."/>
            <person name="Dhargay N."/>
            <person name="Dooley K."/>
            <person name="Dooley E."/>
            <person name="Doricent M."/>
            <person name="Dorje P."/>
            <person name="Dorjee K."/>
            <person name="Dupes A."/>
            <person name="Elong R."/>
            <person name="Falk J."/>
            <person name="Farina A."/>
            <person name="Faro S."/>
            <person name="Ferguson D."/>
            <person name="Fisher S."/>
            <person name="Foley C.D."/>
            <person name="Franke A."/>
            <person name="Friedrich D."/>
            <person name="Gadbois L."/>
            <person name="Gearin G."/>
            <person name="Gearin C.R."/>
            <person name="Giannoukos G."/>
            <person name="Goode T."/>
            <person name="Graham J."/>
            <person name="Grandbois E."/>
            <person name="Grewal S."/>
            <person name="Gyaltsen K."/>
            <person name="Hafez N."/>
            <person name="Hagos B."/>
            <person name="Hall J."/>
            <person name="Henson C."/>
            <person name="Hollinger A."/>
            <person name="Honan T."/>
            <person name="Huard M.D."/>
            <person name="Hughes L."/>
            <person name="Hurhula B."/>
            <person name="Husby M.E."/>
            <person name="Kamat A."/>
            <person name="Kanga B."/>
            <person name="Kashin S."/>
            <person name="Khazanovich D."/>
            <person name="Kisner P."/>
            <person name="Lance K."/>
            <person name="Lara M."/>
            <person name="Lee W."/>
            <person name="Lennon N."/>
            <person name="Letendre F."/>
            <person name="LeVine R."/>
            <person name="Lipovsky A."/>
            <person name="Liu X."/>
            <person name="Liu J."/>
            <person name="Liu S."/>
            <person name="Lokyitsang T."/>
            <person name="Lokyitsang Y."/>
            <person name="Lubonja R."/>
            <person name="Lui A."/>
            <person name="MacDonald P."/>
            <person name="Magnisalis V."/>
            <person name="Maru K."/>
            <person name="Matthews C."/>
            <person name="McCusker W."/>
            <person name="McDonough S."/>
            <person name="Mehta T."/>
            <person name="Meldrim J."/>
            <person name="Meneus L."/>
            <person name="Mihai O."/>
            <person name="Mihalev A."/>
            <person name="Mihova T."/>
            <person name="Mittelman R."/>
            <person name="Mlenga V."/>
            <person name="Montmayeur A."/>
            <person name="Mulrain L."/>
            <person name="Navidi A."/>
            <person name="Naylor J."/>
            <person name="Negash T."/>
            <person name="Nguyen T."/>
            <person name="Nguyen N."/>
            <person name="Nicol R."/>
            <person name="Norbu C."/>
            <person name="Norbu N."/>
            <person name="Novod N."/>
            <person name="O'Neill B."/>
            <person name="Osman S."/>
            <person name="Markiewicz E."/>
            <person name="Oyono O.L."/>
            <person name="Patti C."/>
            <person name="Phunkhang P."/>
            <person name="Pierre F."/>
            <person name="Priest M."/>
            <person name="Raghuraman S."/>
            <person name="Rege F."/>
            <person name="Reyes R."/>
            <person name="Rise C."/>
            <person name="Rogov P."/>
            <person name="Ross K."/>
            <person name="Ryan E."/>
            <person name="Settipalli S."/>
            <person name="Shea T."/>
            <person name="Sherpa N."/>
            <person name="Shi L."/>
            <person name="Shih D."/>
            <person name="Sparrow T."/>
            <person name="Spaulding J."/>
            <person name="Stalker J."/>
            <person name="Stange-Thomann N."/>
            <person name="Stavropoulos S."/>
            <person name="Stone C."/>
            <person name="Strader C."/>
            <person name="Tesfaye S."/>
            <person name="Thomson T."/>
            <person name="Thoulutsang Y."/>
            <person name="Thoulutsang D."/>
            <person name="Topham K."/>
            <person name="Topping I."/>
            <person name="Tsamla T."/>
            <person name="Vassiliev H."/>
            <person name="Vo A."/>
            <person name="Wangchuk T."/>
            <person name="Wangdi T."/>
            <person name="Weiand M."/>
            <person name="Wilkinson J."/>
            <person name="Wilson A."/>
            <person name="Yadav S."/>
            <person name="Young G."/>
            <person name="Yu Q."/>
            <person name="Zembek L."/>
            <person name="Zhong D."/>
            <person name="Zimmer A."/>
            <person name="Zwirko Z."/>
            <person name="Jaffe D.B."/>
            <person name="Alvarez P."/>
            <person name="Brockman W."/>
            <person name="Butler J."/>
            <person name="Chin C."/>
            <person name="Gnerre S."/>
            <person name="Grabherr M."/>
            <person name="Kleber M."/>
            <person name="Mauceli E."/>
            <person name="MacCallum I."/>
        </authorList>
    </citation>
    <scope>NUCLEOTIDE SEQUENCE [LARGE SCALE GENOMIC DNA]</scope>
    <source>
        <strain evidence="2">Tucson 14024-0371.13</strain>
    </source>
</reference>
<organism evidence="1 2">
    <name type="scientific">Drosophila ananassae</name>
    <name type="common">Fruit fly</name>
    <dbReference type="NCBI Taxonomy" id="7217"/>
    <lineage>
        <taxon>Eukaryota</taxon>
        <taxon>Metazoa</taxon>
        <taxon>Ecdysozoa</taxon>
        <taxon>Arthropoda</taxon>
        <taxon>Hexapoda</taxon>
        <taxon>Insecta</taxon>
        <taxon>Pterygota</taxon>
        <taxon>Neoptera</taxon>
        <taxon>Endopterygota</taxon>
        <taxon>Diptera</taxon>
        <taxon>Brachycera</taxon>
        <taxon>Muscomorpha</taxon>
        <taxon>Ephydroidea</taxon>
        <taxon>Drosophilidae</taxon>
        <taxon>Drosophila</taxon>
        <taxon>Sophophora</taxon>
    </lineage>
</organism>
<protein>
    <submittedName>
        <fullName evidence="1">Uncharacterized protein</fullName>
    </submittedName>
</protein>
<evidence type="ECO:0000313" key="1">
    <source>
        <dbReference type="EMBL" id="KPU80741.1"/>
    </source>
</evidence>
<dbReference type="Proteomes" id="UP000007801">
    <property type="component" value="Unassembled WGS sequence"/>
</dbReference>
<evidence type="ECO:0000313" key="2">
    <source>
        <dbReference type="Proteomes" id="UP000007801"/>
    </source>
</evidence>
<dbReference type="SMART" id="SM00697">
    <property type="entry name" value="DM8"/>
    <property type="match status" value="1"/>
</dbReference>
<dbReference type="InParanoid" id="A0A0P8YHJ3"/>
<feature type="non-terminal residue" evidence="1">
    <location>
        <position position="1"/>
    </location>
</feature>
<keyword evidence="2" id="KW-1185">Reference proteome</keyword>
<dbReference type="PANTHER" id="PTHR20898">
    <property type="entry name" value="DAEDALUS ON 3-RELATED-RELATED"/>
    <property type="match status" value="1"/>
</dbReference>